<dbReference type="Proteomes" id="UP000299102">
    <property type="component" value="Unassembled WGS sequence"/>
</dbReference>
<evidence type="ECO:0000313" key="2">
    <source>
        <dbReference type="EMBL" id="GBP34696.1"/>
    </source>
</evidence>
<sequence>MLIINLICHSKACSPFSRVSNTCHNSAPSASDPSHPRDRIAYRFTGNCGPGDCVNVNTFEIKRFGAFVQRAAESKKCKQNPNDGSIKTSIPVTGKF</sequence>
<dbReference type="AlphaFoldDB" id="A0A4C1V896"/>
<proteinExistence type="predicted"/>
<protein>
    <submittedName>
        <fullName evidence="2">Uncharacterized protein</fullName>
    </submittedName>
</protein>
<feature type="compositionally biased region" description="Polar residues" evidence="1">
    <location>
        <begin position="79"/>
        <end position="96"/>
    </location>
</feature>
<organism evidence="2 3">
    <name type="scientific">Eumeta variegata</name>
    <name type="common">Bagworm moth</name>
    <name type="synonym">Eumeta japonica</name>
    <dbReference type="NCBI Taxonomy" id="151549"/>
    <lineage>
        <taxon>Eukaryota</taxon>
        <taxon>Metazoa</taxon>
        <taxon>Ecdysozoa</taxon>
        <taxon>Arthropoda</taxon>
        <taxon>Hexapoda</taxon>
        <taxon>Insecta</taxon>
        <taxon>Pterygota</taxon>
        <taxon>Neoptera</taxon>
        <taxon>Endopterygota</taxon>
        <taxon>Lepidoptera</taxon>
        <taxon>Glossata</taxon>
        <taxon>Ditrysia</taxon>
        <taxon>Tineoidea</taxon>
        <taxon>Psychidae</taxon>
        <taxon>Oiketicinae</taxon>
        <taxon>Eumeta</taxon>
    </lineage>
</organism>
<feature type="region of interest" description="Disordered" evidence="1">
    <location>
        <begin position="77"/>
        <end position="96"/>
    </location>
</feature>
<evidence type="ECO:0000313" key="3">
    <source>
        <dbReference type="Proteomes" id="UP000299102"/>
    </source>
</evidence>
<dbReference type="EMBL" id="BGZK01000292">
    <property type="protein sequence ID" value="GBP34696.1"/>
    <property type="molecule type" value="Genomic_DNA"/>
</dbReference>
<keyword evidence="3" id="KW-1185">Reference proteome</keyword>
<accession>A0A4C1V896</accession>
<reference evidence="2 3" key="1">
    <citation type="journal article" date="2019" name="Commun. Biol.">
        <title>The bagworm genome reveals a unique fibroin gene that provides high tensile strength.</title>
        <authorList>
            <person name="Kono N."/>
            <person name="Nakamura H."/>
            <person name="Ohtoshi R."/>
            <person name="Tomita M."/>
            <person name="Numata K."/>
            <person name="Arakawa K."/>
        </authorList>
    </citation>
    <scope>NUCLEOTIDE SEQUENCE [LARGE SCALE GENOMIC DNA]</scope>
</reference>
<evidence type="ECO:0000256" key="1">
    <source>
        <dbReference type="SAM" id="MobiDB-lite"/>
    </source>
</evidence>
<comment type="caution">
    <text evidence="2">The sequence shown here is derived from an EMBL/GenBank/DDBJ whole genome shotgun (WGS) entry which is preliminary data.</text>
</comment>
<name>A0A4C1V896_EUMVA</name>
<gene>
    <name evidence="2" type="ORF">EVAR_31565_1</name>
</gene>